<comment type="caution">
    <text evidence="3">The sequence shown here is derived from an EMBL/GenBank/DDBJ whole genome shotgun (WGS) entry which is preliminary data.</text>
</comment>
<dbReference type="InterPro" id="IPR011006">
    <property type="entry name" value="CheY-like_superfamily"/>
</dbReference>
<dbReference type="InterPro" id="IPR001789">
    <property type="entry name" value="Sig_transdc_resp-reg_receiver"/>
</dbReference>
<dbReference type="InterPro" id="IPR052893">
    <property type="entry name" value="TCS_response_regulator"/>
</dbReference>
<proteinExistence type="predicted"/>
<gene>
    <name evidence="3" type="ORF">ACFSJU_17920</name>
</gene>
<dbReference type="PROSITE" id="PS50110">
    <property type="entry name" value="RESPONSE_REGULATORY"/>
    <property type="match status" value="1"/>
</dbReference>
<name>A0ABW4ZRS2_9SPHI</name>
<dbReference type="Gene3D" id="3.40.50.2300">
    <property type="match status" value="1"/>
</dbReference>
<organism evidence="3 4">
    <name type="scientific">Paradesertivirga mongoliensis</name>
    <dbReference type="NCBI Taxonomy" id="2100740"/>
    <lineage>
        <taxon>Bacteria</taxon>
        <taxon>Pseudomonadati</taxon>
        <taxon>Bacteroidota</taxon>
        <taxon>Sphingobacteriia</taxon>
        <taxon>Sphingobacteriales</taxon>
        <taxon>Sphingobacteriaceae</taxon>
        <taxon>Paradesertivirga</taxon>
    </lineage>
</organism>
<evidence type="ECO:0000313" key="4">
    <source>
        <dbReference type="Proteomes" id="UP001597387"/>
    </source>
</evidence>
<dbReference type="RefSeq" id="WP_255904173.1">
    <property type="nucleotide sequence ID" value="NZ_JAFMZO010000004.1"/>
</dbReference>
<protein>
    <submittedName>
        <fullName evidence="3">Response regulator</fullName>
    </submittedName>
</protein>
<evidence type="ECO:0000256" key="1">
    <source>
        <dbReference type="PROSITE-ProRule" id="PRU00169"/>
    </source>
</evidence>
<dbReference type="PANTHER" id="PTHR44520">
    <property type="entry name" value="RESPONSE REGULATOR RCP1-RELATED"/>
    <property type="match status" value="1"/>
</dbReference>
<dbReference type="SMART" id="SM00448">
    <property type="entry name" value="REC"/>
    <property type="match status" value="1"/>
</dbReference>
<accession>A0ABW4ZRS2</accession>
<sequence length="130" mass="15072">METVCIIDDDKIHHFTIEKTIKLQGLSKHLLSFHDGLEAIEFFNENLNNTNILPDVIFLDLNMPVINGWQFLKQYATFKAKISKRIRIYVVSSSINESEISRAIAIDDVSGYLEKPLRPEEIRQVFLNHN</sequence>
<dbReference type="PANTHER" id="PTHR44520:SF2">
    <property type="entry name" value="RESPONSE REGULATOR RCP1"/>
    <property type="match status" value="1"/>
</dbReference>
<dbReference type="SUPFAM" id="SSF52172">
    <property type="entry name" value="CheY-like"/>
    <property type="match status" value="1"/>
</dbReference>
<dbReference type="Pfam" id="PF00072">
    <property type="entry name" value="Response_reg"/>
    <property type="match status" value="1"/>
</dbReference>
<evidence type="ECO:0000313" key="3">
    <source>
        <dbReference type="EMBL" id="MFD2164292.1"/>
    </source>
</evidence>
<feature type="domain" description="Response regulatory" evidence="2">
    <location>
        <begin position="3"/>
        <end position="130"/>
    </location>
</feature>
<dbReference type="Proteomes" id="UP001597387">
    <property type="component" value="Unassembled WGS sequence"/>
</dbReference>
<dbReference type="EMBL" id="JBHUHZ010000003">
    <property type="protein sequence ID" value="MFD2164292.1"/>
    <property type="molecule type" value="Genomic_DNA"/>
</dbReference>
<evidence type="ECO:0000259" key="2">
    <source>
        <dbReference type="PROSITE" id="PS50110"/>
    </source>
</evidence>
<keyword evidence="4" id="KW-1185">Reference proteome</keyword>
<reference evidence="4" key="1">
    <citation type="journal article" date="2019" name="Int. J. Syst. Evol. Microbiol.">
        <title>The Global Catalogue of Microorganisms (GCM) 10K type strain sequencing project: providing services to taxonomists for standard genome sequencing and annotation.</title>
        <authorList>
            <consortium name="The Broad Institute Genomics Platform"/>
            <consortium name="The Broad Institute Genome Sequencing Center for Infectious Disease"/>
            <person name="Wu L."/>
            <person name="Ma J."/>
        </authorList>
    </citation>
    <scope>NUCLEOTIDE SEQUENCE [LARGE SCALE GENOMIC DNA]</scope>
    <source>
        <strain evidence="4">KCTC 42217</strain>
    </source>
</reference>
<feature type="modified residue" description="4-aspartylphosphate" evidence="1">
    <location>
        <position position="60"/>
    </location>
</feature>
<keyword evidence="1" id="KW-0597">Phosphoprotein</keyword>